<name>A0ACB8RUB0_9AGAM</name>
<accession>A0ACB8RUB0</accession>
<organism evidence="1 2">
    <name type="scientific">Auriscalpium vulgare</name>
    <dbReference type="NCBI Taxonomy" id="40419"/>
    <lineage>
        <taxon>Eukaryota</taxon>
        <taxon>Fungi</taxon>
        <taxon>Dikarya</taxon>
        <taxon>Basidiomycota</taxon>
        <taxon>Agaricomycotina</taxon>
        <taxon>Agaricomycetes</taxon>
        <taxon>Russulales</taxon>
        <taxon>Auriscalpiaceae</taxon>
        <taxon>Auriscalpium</taxon>
    </lineage>
</organism>
<dbReference type="EMBL" id="MU275901">
    <property type="protein sequence ID" value="KAI0047630.1"/>
    <property type="molecule type" value="Genomic_DNA"/>
</dbReference>
<evidence type="ECO:0000313" key="2">
    <source>
        <dbReference type="Proteomes" id="UP000814033"/>
    </source>
</evidence>
<keyword evidence="2" id="KW-1185">Reference proteome</keyword>
<reference evidence="1" key="2">
    <citation type="journal article" date="2022" name="New Phytol.">
        <title>Evolutionary transition to the ectomycorrhizal habit in the genomes of a hyperdiverse lineage of mushroom-forming fungi.</title>
        <authorList>
            <person name="Looney B."/>
            <person name="Miyauchi S."/>
            <person name="Morin E."/>
            <person name="Drula E."/>
            <person name="Courty P.E."/>
            <person name="Kohler A."/>
            <person name="Kuo A."/>
            <person name="LaButti K."/>
            <person name="Pangilinan J."/>
            <person name="Lipzen A."/>
            <person name="Riley R."/>
            <person name="Andreopoulos W."/>
            <person name="He G."/>
            <person name="Johnson J."/>
            <person name="Nolan M."/>
            <person name="Tritt A."/>
            <person name="Barry K.W."/>
            <person name="Grigoriev I.V."/>
            <person name="Nagy L.G."/>
            <person name="Hibbett D."/>
            <person name="Henrissat B."/>
            <person name="Matheny P.B."/>
            <person name="Labbe J."/>
            <person name="Martin F.M."/>
        </authorList>
    </citation>
    <scope>NUCLEOTIDE SEQUENCE</scope>
    <source>
        <strain evidence="1">FP105234-sp</strain>
    </source>
</reference>
<dbReference type="Proteomes" id="UP000814033">
    <property type="component" value="Unassembled WGS sequence"/>
</dbReference>
<sequence length="104" mass="12045">MHYLIFGGYILREQDARALVRPNQLESDPDEDPLDLFTEFAAWYDLQPKAKQIPIPNSSTCPCRAGVPRPLIRSHWGQIRTREPGVISLPREKLNAPLKRPWRK</sequence>
<reference evidence="1" key="1">
    <citation type="submission" date="2021-02" db="EMBL/GenBank/DDBJ databases">
        <authorList>
            <consortium name="DOE Joint Genome Institute"/>
            <person name="Ahrendt S."/>
            <person name="Looney B.P."/>
            <person name="Miyauchi S."/>
            <person name="Morin E."/>
            <person name="Drula E."/>
            <person name="Courty P.E."/>
            <person name="Chicoki N."/>
            <person name="Fauchery L."/>
            <person name="Kohler A."/>
            <person name="Kuo A."/>
            <person name="Labutti K."/>
            <person name="Pangilinan J."/>
            <person name="Lipzen A."/>
            <person name="Riley R."/>
            <person name="Andreopoulos W."/>
            <person name="He G."/>
            <person name="Johnson J."/>
            <person name="Barry K.W."/>
            <person name="Grigoriev I.V."/>
            <person name="Nagy L."/>
            <person name="Hibbett D."/>
            <person name="Henrissat B."/>
            <person name="Matheny P.B."/>
            <person name="Labbe J."/>
            <person name="Martin F."/>
        </authorList>
    </citation>
    <scope>NUCLEOTIDE SEQUENCE</scope>
    <source>
        <strain evidence="1">FP105234-sp</strain>
    </source>
</reference>
<evidence type="ECO:0000313" key="1">
    <source>
        <dbReference type="EMBL" id="KAI0047630.1"/>
    </source>
</evidence>
<proteinExistence type="predicted"/>
<comment type="caution">
    <text evidence="1">The sequence shown here is derived from an EMBL/GenBank/DDBJ whole genome shotgun (WGS) entry which is preliminary data.</text>
</comment>
<gene>
    <name evidence="1" type="ORF">FA95DRAFT_1558964</name>
</gene>
<protein>
    <submittedName>
        <fullName evidence="1">Uncharacterized protein</fullName>
    </submittedName>
</protein>